<evidence type="ECO:0000256" key="1">
    <source>
        <dbReference type="ARBA" id="ARBA00004651"/>
    </source>
</evidence>
<gene>
    <name evidence="9" type="ORF">FPY71_01870</name>
</gene>
<accession>A0A5B0E3D3</accession>
<dbReference type="Pfam" id="PF02653">
    <property type="entry name" value="BPD_transp_2"/>
    <property type="match status" value="1"/>
</dbReference>
<keyword evidence="3" id="KW-1003">Cell membrane</keyword>
<dbReference type="InterPro" id="IPR001851">
    <property type="entry name" value="ABC_transp_permease"/>
</dbReference>
<feature type="transmembrane region" description="Helical" evidence="8">
    <location>
        <begin position="149"/>
        <end position="170"/>
    </location>
</feature>
<feature type="transmembrane region" description="Helical" evidence="8">
    <location>
        <begin position="261"/>
        <end position="278"/>
    </location>
</feature>
<evidence type="ECO:0000256" key="8">
    <source>
        <dbReference type="SAM" id="Phobius"/>
    </source>
</evidence>
<proteinExistence type="predicted"/>
<dbReference type="Proteomes" id="UP000324738">
    <property type="component" value="Unassembled WGS sequence"/>
</dbReference>
<dbReference type="GO" id="GO:0022857">
    <property type="term" value="F:transmembrane transporter activity"/>
    <property type="evidence" value="ECO:0007669"/>
    <property type="project" value="InterPro"/>
</dbReference>
<feature type="transmembrane region" description="Helical" evidence="8">
    <location>
        <begin position="283"/>
        <end position="303"/>
    </location>
</feature>
<comment type="subcellular location">
    <subcellularLocation>
        <location evidence="1">Cell membrane</location>
        <topology evidence="1">Multi-pass membrane protein</topology>
    </subcellularLocation>
</comment>
<comment type="caution">
    <text evidence="9">The sequence shown here is derived from an EMBL/GenBank/DDBJ whole genome shotgun (WGS) entry which is preliminary data.</text>
</comment>
<keyword evidence="10" id="KW-1185">Reference proteome</keyword>
<sequence length="355" mass="36522">MTTTDRSRRASVLPDFIDTHVIVLFFAAVAVFAALGFARPDIFLSAQNLQSMLLQISVIGLLSLAVALTLLTGGIDLSINAVANLASIVAASFLSASVGSNLGLPPELLAVFALVVGLVVGLLCGLFNGFLIAVLGYSPILATLGTMTLFIGFGTVITGGSTLFGIASLANIGRGAFLGIPFPAIVFVLIALGLAAMLHGRRLGFNLYLYGANPTAARYSGINTRKLLLIVYAISGALSGLAGIVNLSVTNSANVDFGSSYVLLAILVSVLGGISPLGGVGKILGVIFSVIILQLLSTGLNLILQASGSNFLRDFAWGLTLILVLAIGRVQFGSLQKLFSRHSGTVEKGEANGKG</sequence>
<dbReference type="RefSeq" id="WP_149297083.1">
    <property type="nucleotide sequence ID" value="NZ_VTWH01000001.1"/>
</dbReference>
<keyword evidence="2" id="KW-0813">Transport</keyword>
<dbReference type="AlphaFoldDB" id="A0A5B0E3D3"/>
<evidence type="ECO:0000256" key="3">
    <source>
        <dbReference type="ARBA" id="ARBA00022475"/>
    </source>
</evidence>
<keyword evidence="4" id="KW-0997">Cell inner membrane</keyword>
<evidence type="ECO:0000313" key="10">
    <source>
        <dbReference type="Proteomes" id="UP000324738"/>
    </source>
</evidence>
<dbReference type="CDD" id="cd06579">
    <property type="entry name" value="TM_PBP1_transp_AraH_like"/>
    <property type="match status" value="1"/>
</dbReference>
<protein>
    <submittedName>
        <fullName evidence="9">ABC transporter permease</fullName>
    </submittedName>
</protein>
<evidence type="ECO:0000256" key="7">
    <source>
        <dbReference type="ARBA" id="ARBA00023136"/>
    </source>
</evidence>
<feature type="transmembrane region" description="Helical" evidence="8">
    <location>
        <begin position="227"/>
        <end position="249"/>
    </location>
</feature>
<evidence type="ECO:0000256" key="2">
    <source>
        <dbReference type="ARBA" id="ARBA00022448"/>
    </source>
</evidence>
<feature type="transmembrane region" description="Helical" evidence="8">
    <location>
        <begin position="52"/>
        <end position="71"/>
    </location>
</feature>
<reference evidence="9 10" key="1">
    <citation type="submission" date="2019-08" db="EMBL/GenBank/DDBJ databases">
        <title>Aureimonas fodiniaquatilis sp. nov., isolated from a coal mine wastewater.</title>
        <authorList>
            <person name="Kim W."/>
        </authorList>
    </citation>
    <scope>NUCLEOTIDE SEQUENCE [LARGE SCALE GENOMIC DNA]</scope>
    <source>
        <strain evidence="9 10">CAU 1482</strain>
    </source>
</reference>
<evidence type="ECO:0000313" key="9">
    <source>
        <dbReference type="EMBL" id="KAA0971899.1"/>
    </source>
</evidence>
<name>A0A5B0E3D3_9HYPH</name>
<organism evidence="9 10">
    <name type="scientific">Aureimonas fodinaquatilis</name>
    <dbReference type="NCBI Taxonomy" id="2565783"/>
    <lineage>
        <taxon>Bacteria</taxon>
        <taxon>Pseudomonadati</taxon>
        <taxon>Pseudomonadota</taxon>
        <taxon>Alphaproteobacteria</taxon>
        <taxon>Hyphomicrobiales</taxon>
        <taxon>Aurantimonadaceae</taxon>
        <taxon>Aureimonas</taxon>
    </lineage>
</organism>
<feature type="transmembrane region" description="Helical" evidence="8">
    <location>
        <begin position="108"/>
        <end position="137"/>
    </location>
</feature>
<dbReference type="OrthoDB" id="7947581at2"/>
<keyword evidence="7 8" id="KW-0472">Membrane</keyword>
<feature type="transmembrane region" description="Helical" evidence="8">
    <location>
        <begin position="83"/>
        <end position="102"/>
    </location>
</feature>
<evidence type="ECO:0000256" key="5">
    <source>
        <dbReference type="ARBA" id="ARBA00022692"/>
    </source>
</evidence>
<keyword evidence="6 8" id="KW-1133">Transmembrane helix</keyword>
<feature type="transmembrane region" description="Helical" evidence="8">
    <location>
        <begin position="21"/>
        <end position="40"/>
    </location>
</feature>
<evidence type="ECO:0000256" key="6">
    <source>
        <dbReference type="ARBA" id="ARBA00022989"/>
    </source>
</evidence>
<dbReference type="GO" id="GO:0005886">
    <property type="term" value="C:plasma membrane"/>
    <property type="evidence" value="ECO:0007669"/>
    <property type="project" value="UniProtKB-SubCell"/>
</dbReference>
<evidence type="ECO:0000256" key="4">
    <source>
        <dbReference type="ARBA" id="ARBA00022519"/>
    </source>
</evidence>
<dbReference type="PANTHER" id="PTHR32196:SF21">
    <property type="entry name" value="ABC TRANSPORTER PERMEASE PROTEIN YPHD-RELATED"/>
    <property type="match status" value="1"/>
</dbReference>
<keyword evidence="5 8" id="KW-0812">Transmembrane</keyword>
<feature type="transmembrane region" description="Helical" evidence="8">
    <location>
        <begin position="176"/>
        <end position="198"/>
    </location>
</feature>
<dbReference type="EMBL" id="VTWH01000001">
    <property type="protein sequence ID" value="KAA0971899.1"/>
    <property type="molecule type" value="Genomic_DNA"/>
</dbReference>
<feature type="transmembrane region" description="Helical" evidence="8">
    <location>
        <begin position="315"/>
        <end position="332"/>
    </location>
</feature>
<dbReference type="PANTHER" id="PTHR32196">
    <property type="entry name" value="ABC TRANSPORTER PERMEASE PROTEIN YPHD-RELATED-RELATED"/>
    <property type="match status" value="1"/>
</dbReference>